<feature type="non-terminal residue" evidence="1">
    <location>
        <position position="92"/>
    </location>
</feature>
<comment type="caution">
    <text evidence="1">The sequence shown here is derived from an EMBL/GenBank/DDBJ whole genome shotgun (WGS) entry which is preliminary data.</text>
</comment>
<dbReference type="AlphaFoldDB" id="A0A0F8YW76"/>
<gene>
    <name evidence="1" type="ORF">LCGC14_3106580</name>
</gene>
<reference evidence="1" key="1">
    <citation type="journal article" date="2015" name="Nature">
        <title>Complex archaea that bridge the gap between prokaryotes and eukaryotes.</title>
        <authorList>
            <person name="Spang A."/>
            <person name="Saw J.H."/>
            <person name="Jorgensen S.L."/>
            <person name="Zaremba-Niedzwiedzka K."/>
            <person name="Martijn J."/>
            <person name="Lind A.E."/>
            <person name="van Eijk R."/>
            <person name="Schleper C."/>
            <person name="Guy L."/>
            <person name="Ettema T.J."/>
        </authorList>
    </citation>
    <scope>NUCLEOTIDE SEQUENCE</scope>
</reference>
<sequence length="92" mass="10583">MEEILIPDKIQQAVKAGFERTKIYRRARALFMREYVGKYYTKEAGYVGDTPLNLIFHALRSLVPNIVMKNPITLVDTDIVEHKQYAELLGLG</sequence>
<accession>A0A0F8YW76</accession>
<evidence type="ECO:0000313" key="1">
    <source>
        <dbReference type="EMBL" id="KKK52271.1"/>
    </source>
</evidence>
<dbReference type="EMBL" id="LAZR01067103">
    <property type="protein sequence ID" value="KKK52271.1"/>
    <property type="molecule type" value="Genomic_DNA"/>
</dbReference>
<name>A0A0F8YW76_9ZZZZ</name>
<organism evidence="1">
    <name type="scientific">marine sediment metagenome</name>
    <dbReference type="NCBI Taxonomy" id="412755"/>
    <lineage>
        <taxon>unclassified sequences</taxon>
        <taxon>metagenomes</taxon>
        <taxon>ecological metagenomes</taxon>
    </lineage>
</organism>
<protein>
    <submittedName>
        <fullName evidence="1">Uncharacterized protein</fullName>
    </submittedName>
</protein>
<proteinExistence type="predicted"/>